<keyword evidence="7 10" id="KW-0406">Ion transport</keyword>
<evidence type="ECO:0000256" key="10">
    <source>
        <dbReference type="HAMAP-Rule" id="MF_00115"/>
    </source>
</evidence>
<dbReference type="GO" id="GO:0005886">
    <property type="term" value="C:plasma membrane"/>
    <property type="evidence" value="ECO:0007669"/>
    <property type="project" value="UniProtKB-SubCell"/>
</dbReference>
<dbReference type="InterPro" id="IPR001185">
    <property type="entry name" value="MS_channel"/>
</dbReference>
<dbReference type="Pfam" id="PF01741">
    <property type="entry name" value="MscL"/>
    <property type="match status" value="1"/>
</dbReference>
<gene>
    <name evidence="10 11" type="primary">mscL</name>
    <name evidence="11" type="ORF">H9Y05_10025</name>
</gene>
<keyword evidence="5 10" id="KW-0812">Transmembrane</keyword>
<keyword evidence="4 10" id="KW-1003">Cell membrane</keyword>
<accession>A0A8J6PD11</accession>
<dbReference type="PROSITE" id="PS01327">
    <property type="entry name" value="MSCL"/>
    <property type="match status" value="1"/>
</dbReference>
<dbReference type="InterPro" id="IPR019823">
    <property type="entry name" value="Mechanosensitive_channel_CS"/>
</dbReference>
<evidence type="ECO:0000256" key="6">
    <source>
        <dbReference type="ARBA" id="ARBA00022989"/>
    </source>
</evidence>
<comment type="caution">
    <text evidence="11">The sequence shown here is derived from an EMBL/GenBank/DDBJ whole genome shotgun (WGS) entry which is preliminary data.</text>
</comment>
<evidence type="ECO:0000256" key="4">
    <source>
        <dbReference type="ARBA" id="ARBA00022475"/>
    </source>
</evidence>
<dbReference type="PANTHER" id="PTHR30266">
    <property type="entry name" value="MECHANOSENSITIVE CHANNEL MSCL"/>
    <property type="match status" value="1"/>
</dbReference>
<comment type="subunit">
    <text evidence="10">Homopentamer.</text>
</comment>
<evidence type="ECO:0000256" key="9">
    <source>
        <dbReference type="ARBA" id="ARBA00023303"/>
    </source>
</evidence>
<dbReference type="InterPro" id="IPR036019">
    <property type="entry name" value="MscL_channel"/>
</dbReference>
<evidence type="ECO:0000256" key="5">
    <source>
        <dbReference type="ARBA" id="ARBA00022692"/>
    </source>
</evidence>
<keyword evidence="8 10" id="KW-0472">Membrane</keyword>
<dbReference type="GO" id="GO:0008381">
    <property type="term" value="F:mechanosensitive monoatomic ion channel activity"/>
    <property type="evidence" value="ECO:0007669"/>
    <property type="project" value="UniProtKB-UniRule"/>
</dbReference>
<dbReference type="Gene3D" id="1.10.1200.120">
    <property type="entry name" value="Large-conductance mechanosensitive channel, MscL, domain 1"/>
    <property type="match status" value="1"/>
</dbReference>
<comment type="similarity">
    <text evidence="2 10">Belongs to the MscL family.</text>
</comment>
<protein>
    <recommendedName>
        <fullName evidence="10">Large-conductance mechanosensitive channel</fullName>
    </recommendedName>
</protein>
<sequence>MLKEFKAFILRGNVIDLAVAVVIGAAFNAIVSSLVADIITPLILNPAMKAAGAEKLDGLAWNGALYGKFIATVINFLVVAFVLFIVVKMMNRLQNMRKKEETVEAPAAPAPTKDQELLTEIRDLLKKQ</sequence>
<evidence type="ECO:0000256" key="7">
    <source>
        <dbReference type="ARBA" id="ARBA00023065"/>
    </source>
</evidence>
<dbReference type="HAMAP" id="MF_00115">
    <property type="entry name" value="MscL"/>
    <property type="match status" value="1"/>
</dbReference>
<evidence type="ECO:0000256" key="8">
    <source>
        <dbReference type="ARBA" id="ARBA00023136"/>
    </source>
</evidence>
<reference evidence="11" key="1">
    <citation type="submission" date="2020-09" db="EMBL/GenBank/DDBJ databases">
        <title>Taishania pollutisoli gen. nov., sp. nov., Isolated from Tetrabromobisphenol A-Contaminated Soil.</title>
        <authorList>
            <person name="Chen Q."/>
        </authorList>
    </citation>
    <scope>NUCLEOTIDE SEQUENCE</scope>
    <source>
        <strain evidence="11">CZZ-1</strain>
    </source>
</reference>
<keyword evidence="3 10" id="KW-0813">Transport</keyword>
<comment type="subcellular location">
    <subcellularLocation>
        <location evidence="1 10">Cell membrane</location>
        <topology evidence="1 10">Multi-pass membrane protein</topology>
    </subcellularLocation>
</comment>
<evidence type="ECO:0000313" key="12">
    <source>
        <dbReference type="Proteomes" id="UP000652681"/>
    </source>
</evidence>
<dbReference type="SUPFAM" id="SSF81330">
    <property type="entry name" value="Gated mechanosensitive channel"/>
    <property type="match status" value="1"/>
</dbReference>
<dbReference type="PANTHER" id="PTHR30266:SF2">
    <property type="entry name" value="LARGE-CONDUCTANCE MECHANOSENSITIVE CHANNEL"/>
    <property type="match status" value="1"/>
</dbReference>
<comment type="function">
    <text evidence="10">Channel that opens in response to stretch forces in the membrane lipid bilayer. May participate in the regulation of osmotic pressure changes within the cell.</text>
</comment>
<name>A0A8J6PD11_9FLAO</name>
<dbReference type="EMBL" id="JACVEL010000006">
    <property type="protein sequence ID" value="MBC9812807.1"/>
    <property type="molecule type" value="Genomic_DNA"/>
</dbReference>
<proteinExistence type="inferred from homology"/>
<evidence type="ECO:0000256" key="2">
    <source>
        <dbReference type="ARBA" id="ARBA00007254"/>
    </source>
</evidence>
<dbReference type="RefSeq" id="WP_163491710.1">
    <property type="nucleotide sequence ID" value="NZ_JACVEL010000006.1"/>
</dbReference>
<keyword evidence="12" id="KW-1185">Reference proteome</keyword>
<organism evidence="11 12">
    <name type="scientific">Taishania pollutisoli</name>
    <dbReference type="NCBI Taxonomy" id="2766479"/>
    <lineage>
        <taxon>Bacteria</taxon>
        <taxon>Pseudomonadati</taxon>
        <taxon>Bacteroidota</taxon>
        <taxon>Flavobacteriia</taxon>
        <taxon>Flavobacteriales</taxon>
        <taxon>Crocinitomicaceae</taxon>
        <taxon>Taishania</taxon>
    </lineage>
</organism>
<feature type="transmembrane region" description="Helical" evidence="10">
    <location>
        <begin position="12"/>
        <end position="44"/>
    </location>
</feature>
<dbReference type="Proteomes" id="UP000652681">
    <property type="component" value="Unassembled WGS sequence"/>
</dbReference>
<evidence type="ECO:0000256" key="3">
    <source>
        <dbReference type="ARBA" id="ARBA00022448"/>
    </source>
</evidence>
<evidence type="ECO:0000256" key="1">
    <source>
        <dbReference type="ARBA" id="ARBA00004651"/>
    </source>
</evidence>
<dbReference type="PRINTS" id="PR01264">
    <property type="entry name" value="MECHCHANNEL"/>
</dbReference>
<dbReference type="InterPro" id="IPR037673">
    <property type="entry name" value="MSC/AndL"/>
</dbReference>
<keyword evidence="9 10" id="KW-0407">Ion channel</keyword>
<keyword evidence="6 10" id="KW-1133">Transmembrane helix</keyword>
<feature type="transmembrane region" description="Helical" evidence="10">
    <location>
        <begin position="64"/>
        <end position="87"/>
    </location>
</feature>
<evidence type="ECO:0000313" key="11">
    <source>
        <dbReference type="EMBL" id="MBC9812807.1"/>
    </source>
</evidence>
<dbReference type="AlphaFoldDB" id="A0A8J6PD11"/>
<dbReference type="NCBIfam" id="TIGR00220">
    <property type="entry name" value="mscL"/>
    <property type="match status" value="1"/>
</dbReference>